<protein>
    <submittedName>
        <fullName evidence="2">Uncharacterized protein</fullName>
    </submittedName>
</protein>
<evidence type="ECO:0000256" key="1">
    <source>
        <dbReference type="SAM" id="MobiDB-lite"/>
    </source>
</evidence>
<feature type="region of interest" description="Disordered" evidence="1">
    <location>
        <begin position="118"/>
        <end position="149"/>
    </location>
</feature>
<feature type="compositionally biased region" description="Low complexity" evidence="1">
    <location>
        <begin position="58"/>
        <end position="72"/>
    </location>
</feature>
<gene>
    <name evidence="2" type="ORF">LSTR_LSTR009599</name>
</gene>
<dbReference type="Proteomes" id="UP000291343">
    <property type="component" value="Unassembled WGS sequence"/>
</dbReference>
<name>A0A482WRB9_LAOST</name>
<feature type="region of interest" description="Disordered" evidence="1">
    <location>
        <begin position="163"/>
        <end position="201"/>
    </location>
</feature>
<feature type="compositionally biased region" description="Low complexity" evidence="1">
    <location>
        <begin position="226"/>
        <end position="246"/>
    </location>
</feature>
<accession>A0A482WRB9</accession>
<dbReference type="AlphaFoldDB" id="A0A482WRB9"/>
<sequence length="267" mass="28936">MESPQRGFLEEDDRNSSISITTPIIVNSASTVPTATKDVTTISPEISIGQGEPKRGFSSVTSSGSVSSSSDSETNDKRNDTGREDSSGPLNDPRIFLLGENHHEDLFDQHTALLDKEGRGHRNGSVHSPLVRGNGQRVGDRRSSLTSRFRPESSHLVIHRPNIPDSVTSAAPTLAHPSVTTSTDHRDNSVRHSATLPRKEASLRAFHKTRKSPSLLSHLLAPTAATTAKVVTKRPTPSSKPSSASTPKPPSPSDDDYYLYDYPDTRL</sequence>
<proteinExistence type="predicted"/>
<evidence type="ECO:0000313" key="3">
    <source>
        <dbReference type="Proteomes" id="UP000291343"/>
    </source>
</evidence>
<keyword evidence="3" id="KW-1185">Reference proteome</keyword>
<comment type="caution">
    <text evidence="2">The sequence shown here is derived from an EMBL/GenBank/DDBJ whole genome shotgun (WGS) entry which is preliminary data.</text>
</comment>
<evidence type="ECO:0000313" key="2">
    <source>
        <dbReference type="EMBL" id="RZF35731.1"/>
    </source>
</evidence>
<feature type="region of interest" description="Disordered" evidence="1">
    <location>
        <begin position="226"/>
        <end position="267"/>
    </location>
</feature>
<feature type="compositionally biased region" description="Polar residues" evidence="1">
    <location>
        <begin position="16"/>
        <end position="44"/>
    </location>
</feature>
<reference evidence="2 3" key="1">
    <citation type="journal article" date="2017" name="Gigascience">
        <title>Genome sequence of the small brown planthopper, Laodelphax striatellus.</title>
        <authorList>
            <person name="Zhu J."/>
            <person name="Jiang F."/>
            <person name="Wang X."/>
            <person name="Yang P."/>
            <person name="Bao Y."/>
            <person name="Zhao W."/>
            <person name="Wang W."/>
            <person name="Lu H."/>
            <person name="Wang Q."/>
            <person name="Cui N."/>
            <person name="Li J."/>
            <person name="Chen X."/>
            <person name="Luo L."/>
            <person name="Yu J."/>
            <person name="Kang L."/>
            <person name="Cui F."/>
        </authorList>
    </citation>
    <scope>NUCLEOTIDE SEQUENCE [LARGE SCALE GENOMIC DNA]</scope>
    <source>
        <strain evidence="2">Lst14</strain>
    </source>
</reference>
<feature type="compositionally biased region" description="Basic and acidic residues" evidence="1">
    <location>
        <begin position="74"/>
        <end position="86"/>
    </location>
</feature>
<dbReference type="InParanoid" id="A0A482WRB9"/>
<feature type="region of interest" description="Disordered" evidence="1">
    <location>
        <begin position="1"/>
        <end position="97"/>
    </location>
</feature>
<organism evidence="2 3">
    <name type="scientific">Laodelphax striatellus</name>
    <name type="common">Small brown planthopper</name>
    <name type="synonym">Delphax striatella</name>
    <dbReference type="NCBI Taxonomy" id="195883"/>
    <lineage>
        <taxon>Eukaryota</taxon>
        <taxon>Metazoa</taxon>
        <taxon>Ecdysozoa</taxon>
        <taxon>Arthropoda</taxon>
        <taxon>Hexapoda</taxon>
        <taxon>Insecta</taxon>
        <taxon>Pterygota</taxon>
        <taxon>Neoptera</taxon>
        <taxon>Paraneoptera</taxon>
        <taxon>Hemiptera</taxon>
        <taxon>Auchenorrhyncha</taxon>
        <taxon>Fulgoroidea</taxon>
        <taxon>Delphacidae</taxon>
        <taxon>Criomorphinae</taxon>
        <taxon>Laodelphax</taxon>
    </lineage>
</organism>
<dbReference type="EMBL" id="QKKF02027689">
    <property type="protein sequence ID" value="RZF35731.1"/>
    <property type="molecule type" value="Genomic_DNA"/>
</dbReference>
<feature type="compositionally biased region" description="Basic and acidic residues" evidence="1">
    <location>
        <begin position="138"/>
        <end position="149"/>
    </location>
</feature>